<keyword evidence="5" id="KW-1185">Reference proteome</keyword>
<accession>A0A1X0FXC2</accession>
<feature type="transmembrane region" description="Helical" evidence="1">
    <location>
        <begin position="28"/>
        <end position="47"/>
    </location>
</feature>
<dbReference type="AlphaFoldDB" id="A0A1X0FXC2"/>
<keyword evidence="1" id="KW-0472">Membrane</keyword>
<gene>
    <name evidence="3" type="ORF">BST30_11865</name>
    <name evidence="2" type="ORF">MMAN_33460</name>
</gene>
<reference evidence="3 4" key="1">
    <citation type="submission" date="2017-02" db="EMBL/GenBank/DDBJ databases">
        <title>The new phylogeny of genus Mycobacterium.</title>
        <authorList>
            <person name="Tortoli E."/>
            <person name="Trovato A."/>
            <person name="Cirillo D.M."/>
        </authorList>
    </citation>
    <scope>NUCLEOTIDE SEQUENCE [LARGE SCALE GENOMIC DNA]</scope>
    <source>
        <strain evidence="3 4">DSM 45255</strain>
    </source>
</reference>
<reference evidence="2 5" key="2">
    <citation type="journal article" date="2019" name="Emerg. Microbes Infect.">
        <title>Comprehensive subspecies identification of 175 nontuberculous mycobacteria species based on 7547 genomic profiles.</title>
        <authorList>
            <person name="Matsumoto Y."/>
            <person name="Kinjo T."/>
            <person name="Motooka D."/>
            <person name="Nabeya D."/>
            <person name="Jung N."/>
            <person name="Uechi K."/>
            <person name="Horii T."/>
            <person name="Iida T."/>
            <person name="Fujita J."/>
            <person name="Nakamura S."/>
        </authorList>
    </citation>
    <scope>NUCLEOTIDE SEQUENCE [LARGE SCALE GENOMIC DNA]</scope>
    <source>
        <strain evidence="2 5">JCM 18113</strain>
    </source>
</reference>
<evidence type="ECO:0000313" key="4">
    <source>
        <dbReference type="Proteomes" id="UP000192760"/>
    </source>
</evidence>
<reference evidence="2" key="3">
    <citation type="submission" date="2020-02" db="EMBL/GenBank/DDBJ databases">
        <authorList>
            <person name="Matsumoto Y."/>
            <person name="Motooka D."/>
            <person name="Nakamura S."/>
        </authorList>
    </citation>
    <scope>NUCLEOTIDE SEQUENCE</scope>
    <source>
        <strain evidence="2">JCM 18113</strain>
    </source>
</reference>
<keyword evidence="1" id="KW-0812">Transmembrane</keyword>
<evidence type="ECO:0000313" key="5">
    <source>
        <dbReference type="Proteomes" id="UP000465812"/>
    </source>
</evidence>
<dbReference type="STRING" id="560555.BST30_11865"/>
<dbReference type="Proteomes" id="UP000192760">
    <property type="component" value="Unassembled WGS sequence"/>
</dbReference>
<dbReference type="EMBL" id="AP022590">
    <property type="protein sequence ID" value="BBY39212.1"/>
    <property type="molecule type" value="Genomic_DNA"/>
</dbReference>
<evidence type="ECO:0000313" key="2">
    <source>
        <dbReference type="EMBL" id="BBY39212.1"/>
    </source>
</evidence>
<proteinExistence type="predicted"/>
<organism evidence="3 4">
    <name type="scientific">Mycobacterium mantenii</name>
    <dbReference type="NCBI Taxonomy" id="560555"/>
    <lineage>
        <taxon>Bacteria</taxon>
        <taxon>Bacillati</taxon>
        <taxon>Actinomycetota</taxon>
        <taxon>Actinomycetes</taxon>
        <taxon>Mycobacteriales</taxon>
        <taxon>Mycobacteriaceae</taxon>
        <taxon>Mycobacterium</taxon>
        <taxon>Mycobacterium avium complex (MAC)</taxon>
    </lineage>
</organism>
<sequence>MSGNELLVADQRQISEGFLEVLPMMSPLLLVCIALAAPFAGIGFLHVQDRLERWDYERHADD</sequence>
<name>A0A1X0FXC2_MYCNT</name>
<keyword evidence="1" id="KW-1133">Transmembrane helix</keyword>
<dbReference type="EMBL" id="MVHW01000010">
    <property type="protein sequence ID" value="ORB06245.1"/>
    <property type="molecule type" value="Genomic_DNA"/>
</dbReference>
<dbReference type="Proteomes" id="UP000465812">
    <property type="component" value="Chromosome"/>
</dbReference>
<evidence type="ECO:0000256" key="1">
    <source>
        <dbReference type="SAM" id="Phobius"/>
    </source>
</evidence>
<protein>
    <submittedName>
        <fullName evidence="3">Uncharacterized protein</fullName>
    </submittedName>
</protein>
<evidence type="ECO:0000313" key="3">
    <source>
        <dbReference type="EMBL" id="ORB06245.1"/>
    </source>
</evidence>